<dbReference type="PhylomeDB" id="A7T306"/>
<name>A7T306_NEMVE</name>
<dbReference type="HOGENOM" id="CLU_829780_0_0_1"/>
<keyword evidence="4" id="KW-0677">Repeat</keyword>
<evidence type="ECO:0000256" key="4">
    <source>
        <dbReference type="ARBA" id="ARBA00022737"/>
    </source>
</evidence>
<dbReference type="PANTHER" id="PTHR22710:SF2">
    <property type="entry name" value="X-RAY RADIATION RESISTANCE-ASSOCIATED PROTEIN 1"/>
    <property type="match status" value="1"/>
</dbReference>
<dbReference type="InterPro" id="IPR032675">
    <property type="entry name" value="LRR_dom_sf"/>
</dbReference>
<feature type="region of interest" description="Disordered" evidence="5">
    <location>
        <begin position="71"/>
        <end position="145"/>
    </location>
</feature>
<evidence type="ECO:0000256" key="3">
    <source>
        <dbReference type="ARBA" id="ARBA00022614"/>
    </source>
</evidence>
<dbReference type="InParanoid" id="A7T306"/>
<feature type="compositionally biased region" description="Basic residues" evidence="5">
    <location>
        <begin position="254"/>
        <end position="267"/>
    </location>
</feature>
<dbReference type="PROSITE" id="PS51450">
    <property type="entry name" value="LRR"/>
    <property type="match status" value="2"/>
</dbReference>
<dbReference type="GO" id="GO:0005737">
    <property type="term" value="C:cytoplasm"/>
    <property type="evidence" value="ECO:0007669"/>
    <property type="project" value="UniProtKB-SubCell"/>
</dbReference>
<gene>
    <name evidence="6" type="ORF">NEMVEDRAFT_v1g221605</name>
</gene>
<dbReference type="Gene3D" id="3.80.10.10">
    <property type="entry name" value="Ribonuclease Inhibitor"/>
    <property type="match status" value="2"/>
</dbReference>
<protein>
    <submittedName>
        <fullName evidence="6">Uncharacterized protein</fullName>
    </submittedName>
</protein>
<dbReference type="AlphaFoldDB" id="A7T306"/>
<feature type="compositionally biased region" description="Basic and acidic residues" evidence="5">
    <location>
        <begin position="90"/>
        <end position="101"/>
    </location>
</feature>
<evidence type="ECO:0000313" key="7">
    <source>
        <dbReference type="Proteomes" id="UP000001593"/>
    </source>
</evidence>
<dbReference type="EMBL" id="DS470367">
    <property type="protein sequence ID" value="EDO29659.1"/>
    <property type="molecule type" value="Genomic_DNA"/>
</dbReference>
<dbReference type="Pfam" id="PF12799">
    <property type="entry name" value="LRR_4"/>
    <property type="match status" value="1"/>
</dbReference>
<comment type="subcellular location">
    <subcellularLocation>
        <location evidence="1">Cytoplasm</location>
    </subcellularLocation>
</comment>
<evidence type="ECO:0000256" key="5">
    <source>
        <dbReference type="SAM" id="MobiDB-lite"/>
    </source>
</evidence>
<sequence>MTRSGTVESQDRKVRFSRLENLYLDHNELTDTSTFASLAGLKRLKYLNLEHNEITSIPHLRLLGARLRQSEDLGSKGDPTEPTESSPQQEHPDDVQGVKEGADEEKEASDKEFEMLDEVDEILSRTMPGNEKEEEVEKIGLRPHSSSLTEDASLLGDKYHPPLPFPSLLHLNLANNMIFEEEGLLATMGWPNLRELIIWGNPLTTAFKGDPPVLSMQLGRMRGVRIFRQKPPAKRPRPPVDEQEGTHQTEQPKEHRKRKSRRAKHEHPNRPFSVEAKYKGFEDLLDVDETDREVIIPKDIQGSIRSLHFALAHPLIFTDSQGNYKETDSKTTKVI</sequence>
<evidence type="ECO:0000256" key="1">
    <source>
        <dbReference type="ARBA" id="ARBA00004496"/>
    </source>
</evidence>
<dbReference type="SUPFAM" id="SSF52047">
    <property type="entry name" value="RNI-like"/>
    <property type="match status" value="1"/>
</dbReference>
<dbReference type="InterPro" id="IPR001611">
    <property type="entry name" value="Leu-rich_rpt"/>
</dbReference>
<dbReference type="eggNOG" id="KOG0619">
    <property type="taxonomic scope" value="Eukaryota"/>
</dbReference>
<keyword evidence="2" id="KW-0963">Cytoplasm</keyword>
<reference evidence="6 7" key="1">
    <citation type="journal article" date="2007" name="Science">
        <title>Sea anemone genome reveals ancestral eumetazoan gene repertoire and genomic organization.</title>
        <authorList>
            <person name="Putnam N.H."/>
            <person name="Srivastava M."/>
            <person name="Hellsten U."/>
            <person name="Dirks B."/>
            <person name="Chapman J."/>
            <person name="Salamov A."/>
            <person name="Terry A."/>
            <person name="Shapiro H."/>
            <person name="Lindquist E."/>
            <person name="Kapitonov V.V."/>
            <person name="Jurka J."/>
            <person name="Genikhovich G."/>
            <person name="Grigoriev I.V."/>
            <person name="Lucas S.M."/>
            <person name="Steele R.E."/>
            <person name="Finnerty J.R."/>
            <person name="Technau U."/>
            <person name="Martindale M.Q."/>
            <person name="Rokhsar D.S."/>
        </authorList>
    </citation>
    <scope>NUCLEOTIDE SEQUENCE [LARGE SCALE GENOMIC DNA]</scope>
    <source>
        <strain evidence="7">CH2 X CH6</strain>
    </source>
</reference>
<feature type="region of interest" description="Disordered" evidence="5">
    <location>
        <begin position="226"/>
        <end position="273"/>
    </location>
</feature>
<dbReference type="PANTHER" id="PTHR22710">
    <property type="entry name" value="X-RAY RADIATION RESISTANCE ASSOCIATED PROTEIN 1 XRRA1"/>
    <property type="match status" value="1"/>
</dbReference>
<accession>A7T306</accession>
<proteinExistence type="predicted"/>
<keyword evidence="7" id="KW-1185">Reference proteome</keyword>
<feature type="compositionally biased region" description="Basic and acidic residues" evidence="5">
    <location>
        <begin position="238"/>
        <end position="253"/>
    </location>
</feature>
<dbReference type="InterPro" id="IPR025875">
    <property type="entry name" value="Leu-rich_rpt_4"/>
</dbReference>
<evidence type="ECO:0000313" key="6">
    <source>
        <dbReference type="EMBL" id="EDO29659.1"/>
    </source>
</evidence>
<evidence type="ECO:0000256" key="2">
    <source>
        <dbReference type="ARBA" id="ARBA00022490"/>
    </source>
</evidence>
<keyword evidence="3" id="KW-0433">Leucine-rich repeat</keyword>
<feature type="compositionally biased region" description="Basic residues" evidence="5">
    <location>
        <begin position="226"/>
        <end position="237"/>
    </location>
</feature>
<organism evidence="6 7">
    <name type="scientific">Nematostella vectensis</name>
    <name type="common">Starlet sea anemone</name>
    <dbReference type="NCBI Taxonomy" id="45351"/>
    <lineage>
        <taxon>Eukaryota</taxon>
        <taxon>Metazoa</taxon>
        <taxon>Cnidaria</taxon>
        <taxon>Anthozoa</taxon>
        <taxon>Hexacorallia</taxon>
        <taxon>Actiniaria</taxon>
        <taxon>Edwardsiidae</taxon>
        <taxon>Nematostella</taxon>
    </lineage>
</organism>
<dbReference type="STRING" id="45351.A7T306"/>
<dbReference type="Proteomes" id="UP000001593">
    <property type="component" value="Unassembled WGS sequence"/>
</dbReference>